<evidence type="ECO:0000256" key="1">
    <source>
        <dbReference type="SAM" id="Phobius"/>
    </source>
</evidence>
<evidence type="ECO:0008006" key="4">
    <source>
        <dbReference type="Google" id="ProtNLM"/>
    </source>
</evidence>
<dbReference type="EMBL" id="JARK01001337">
    <property type="protein sequence ID" value="EYC34016.1"/>
    <property type="molecule type" value="Genomic_DNA"/>
</dbReference>
<dbReference type="AlphaFoldDB" id="A0A016W365"/>
<dbReference type="Proteomes" id="UP000024635">
    <property type="component" value="Unassembled WGS sequence"/>
</dbReference>
<feature type="transmembrane region" description="Helical" evidence="1">
    <location>
        <begin position="173"/>
        <end position="193"/>
    </location>
</feature>
<feature type="transmembrane region" description="Helical" evidence="1">
    <location>
        <begin position="129"/>
        <end position="152"/>
    </location>
</feature>
<feature type="transmembrane region" description="Helical" evidence="1">
    <location>
        <begin position="59"/>
        <end position="82"/>
    </location>
</feature>
<sequence length="222" mass="25227">MTFYILVSNRSQFNVSKDEDEYLEIKAVMSTSGDDPSQYDDSALFLMPPMAFDGQHRTYAGLLYIITCITSLVLHMIFAAGIRKLCGWKSNFSFTLLLVLSLMCMLRFLCNLIGSITAVLCVDYEDKEILWIGLGSFAWSSCYTVIVLNTVIAFHRLACTAFPLAANTYLSKFVLQIILAAIFLFFIIFVIMLNTKLFGVSWSNLQMTWTVMTDRHPDVFFL</sequence>
<feature type="transmembrane region" description="Helical" evidence="1">
    <location>
        <begin position="94"/>
        <end position="117"/>
    </location>
</feature>
<proteinExistence type="predicted"/>
<protein>
    <recommendedName>
        <fullName evidence="4">G-protein coupled receptors family 1 profile domain-containing protein</fullName>
    </recommendedName>
</protein>
<accession>A0A016W365</accession>
<name>A0A016W365_9BILA</name>
<keyword evidence="3" id="KW-1185">Reference proteome</keyword>
<keyword evidence="1" id="KW-1133">Transmembrane helix</keyword>
<keyword evidence="1" id="KW-0472">Membrane</keyword>
<gene>
    <name evidence="2" type="primary">Acey_s0001.g200</name>
    <name evidence="2" type="ORF">Y032_0001g200</name>
</gene>
<evidence type="ECO:0000313" key="3">
    <source>
        <dbReference type="Proteomes" id="UP000024635"/>
    </source>
</evidence>
<comment type="caution">
    <text evidence="2">The sequence shown here is derived from an EMBL/GenBank/DDBJ whole genome shotgun (WGS) entry which is preliminary data.</text>
</comment>
<organism evidence="2 3">
    <name type="scientific">Ancylostoma ceylanicum</name>
    <dbReference type="NCBI Taxonomy" id="53326"/>
    <lineage>
        <taxon>Eukaryota</taxon>
        <taxon>Metazoa</taxon>
        <taxon>Ecdysozoa</taxon>
        <taxon>Nematoda</taxon>
        <taxon>Chromadorea</taxon>
        <taxon>Rhabditida</taxon>
        <taxon>Rhabditina</taxon>
        <taxon>Rhabditomorpha</taxon>
        <taxon>Strongyloidea</taxon>
        <taxon>Ancylostomatidae</taxon>
        <taxon>Ancylostomatinae</taxon>
        <taxon>Ancylostoma</taxon>
    </lineage>
</organism>
<dbReference type="OrthoDB" id="5821374at2759"/>
<reference evidence="3" key="1">
    <citation type="journal article" date="2015" name="Nat. Genet.">
        <title>The genome and transcriptome of the zoonotic hookworm Ancylostoma ceylanicum identify infection-specific gene families.</title>
        <authorList>
            <person name="Schwarz E.M."/>
            <person name="Hu Y."/>
            <person name="Antoshechkin I."/>
            <person name="Miller M.M."/>
            <person name="Sternberg P.W."/>
            <person name="Aroian R.V."/>
        </authorList>
    </citation>
    <scope>NUCLEOTIDE SEQUENCE</scope>
    <source>
        <strain evidence="3">HY135</strain>
    </source>
</reference>
<keyword evidence="1" id="KW-0812">Transmembrane</keyword>
<evidence type="ECO:0000313" key="2">
    <source>
        <dbReference type="EMBL" id="EYC34016.1"/>
    </source>
</evidence>